<dbReference type="GO" id="GO:0004519">
    <property type="term" value="F:endonuclease activity"/>
    <property type="evidence" value="ECO:0007669"/>
    <property type="project" value="InterPro"/>
</dbReference>
<organism evidence="2 3">
    <name type="scientific">Bacteroides ovatus</name>
    <dbReference type="NCBI Taxonomy" id="28116"/>
    <lineage>
        <taxon>Bacteria</taxon>
        <taxon>Pseudomonadati</taxon>
        <taxon>Bacteroidota</taxon>
        <taxon>Bacteroidia</taxon>
        <taxon>Bacteroidales</taxon>
        <taxon>Bacteroidaceae</taxon>
        <taxon>Bacteroides</taxon>
    </lineage>
</organism>
<evidence type="ECO:0000313" key="2">
    <source>
        <dbReference type="EMBL" id="KAA3804196.1"/>
    </source>
</evidence>
<evidence type="ECO:0000259" key="1">
    <source>
        <dbReference type="PROSITE" id="PS50164"/>
    </source>
</evidence>
<dbReference type="InterPro" id="IPR035901">
    <property type="entry name" value="GIY-YIG_endonuc_sf"/>
</dbReference>
<dbReference type="SUPFAM" id="SSF82771">
    <property type="entry name" value="GIY-YIG endonuclease"/>
    <property type="match status" value="1"/>
</dbReference>
<protein>
    <recommendedName>
        <fullName evidence="1">GIY-YIG domain-containing protein</fullName>
    </recommendedName>
</protein>
<evidence type="ECO:0000313" key="3">
    <source>
        <dbReference type="Proteomes" id="UP000460135"/>
    </source>
</evidence>
<gene>
    <name evidence="2" type="ORF">F3F51_13145</name>
</gene>
<dbReference type="Proteomes" id="UP000460135">
    <property type="component" value="Unassembled WGS sequence"/>
</dbReference>
<dbReference type="AlphaFoldDB" id="A0A6N3VAD1"/>
<proteinExistence type="predicted"/>
<reference evidence="2 3" key="1">
    <citation type="journal article" date="2019" name="Nat. Med.">
        <title>A library of human gut bacterial isolates paired with longitudinal multiomics data enables mechanistic microbiome research.</title>
        <authorList>
            <person name="Poyet M."/>
            <person name="Groussin M."/>
            <person name="Gibbons S.M."/>
            <person name="Avila-Pacheco J."/>
            <person name="Jiang X."/>
            <person name="Kearney S.M."/>
            <person name="Perrotta A.R."/>
            <person name="Berdy B."/>
            <person name="Zhao S."/>
            <person name="Lieberman T.D."/>
            <person name="Swanson P.K."/>
            <person name="Smith M."/>
            <person name="Roesemann S."/>
            <person name="Alexander J.E."/>
            <person name="Rich S.A."/>
            <person name="Livny J."/>
            <person name="Vlamakis H."/>
            <person name="Clish C."/>
            <person name="Bullock K."/>
            <person name="Deik A."/>
            <person name="Scott J."/>
            <person name="Pierce K.A."/>
            <person name="Xavier R.J."/>
            <person name="Alm E.J."/>
        </authorList>
    </citation>
    <scope>NUCLEOTIDE SEQUENCE [LARGE SCALE GENOMIC DNA]</scope>
    <source>
        <strain evidence="2 3">BIOML-A183</strain>
    </source>
</reference>
<accession>A0A6N3VAD1</accession>
<sequence length="226" mass="26266">MKKGIKGIYLIERIETFPCEKKYYVGQAIDIFRRLNDHCTQNNPGIDNAISELGSDKFSFRILEIVHHAEDLDTCESKWINYYKELYGDEQMYNIAQTTNSRTTIDSQIKAQIKKLFEEELGRSIYAIAEYFDISHEDVIKIRKPLLSKHGLTWKKGKIVNKLTELEPNNWKGGLITKKMAKDVDSILAIKGNTEKDIRFISQSDLKLYLDSKEVYEFASEIKNIQ</sequence>
<dbReference type="NCBIfam" id="TIGR01453">
    <property type="entry name" value="grpIintron_endo"/>
    <property type="match status" value="1"/>
</dbReference>
<name>A0A6N3VAD1_BACOV</name>
<dbReference type="Gene3D" id="3.40.1440.10">
    <property type="entry name" value="GIY-YIG endonuclease"/>
    <property type="match status" value="1"/>
</dbReference>
<dbReference type="InterPro" id="IPR006350">
    <property type="entry name" value="Intron_endoG1"/>
</dbReference>
<dbReference type="PROSITE" id="PS50164">
    <property type="entry name" value="GIY_YIG"/>
    <property type="match status" value="1"/>
</dbReference>
<feature type="domain" description="GIY-YIG" evidence="1">
    <location>
        <begin position="4"/>
        <end position="89"/>
    </location>
</feature>
<dbReference type="InterPro" id="IPR000305">
    <property type="entry name" value="GIY-YIG_endonuc"/>
</dbReference>
<dbReference type="Pfam" id="PF01541">
    <property type="entry name" value="GIY-YIG"/>
    <property type="match status" value="1"/>
</dbReference>
<comment type="caution">
    <text evidence="2">The sequence shown here is derived from an EMBL/GenBank/DDBJ whole genome shotgun (WGS) entry which is preliminary data.</text>
</comment>
<dbReference type="EMBL" id="VWLX01000009">
    <property type="protein sequence ID" value="KAA3804196.1"/>
    <property type="molecule type" value="Genomic_DNA"/>
</dbReference>